<sequence>MARVKQSEVNIGMVGHVDHGKTSLTKQLTGVWTDTHSEELKRGISIRLGYADCEIRKCPKCPEPEAYTVNPVCPRCGSKTRIIRKVSFVDAPGHETLMATMLSGASLMDGAILVIAANEECPQPQTKEHLMALDALGIKNIIIVQNKIDLVDEEKAKENYKQIKEFVKGTVAENAPIIPVSAHHGANIDVLLKAIEDFIPTPERDTELPPRMYVARSFDINKPGSEIKDLKGGVIGGSIIQGVLEVGKEIEIKPGLKVIEGNKTHWEPIITKITSLGVGGSKVKKAYPGGLVGVGTELDPALTKSDALSGSVAGEPGTLPETLDKITIKAHLLERIVGSKEELTIEPLKSNEVLMLNVGTATTVGVILSARNDIADIKLKLPICADKGDRVAMSRRVGSRWRLIGYGIIQ</sequence>
<feature type="binding site" evidence="12">
    <location>
        <position position="73"/>
    </location>
    <ligand>
        <name>Zn(2+)</name>
        <dbReference type="ChEBI" id="CHEBI:29105"/>
    </ligand>
</feature>
<dbReference type="FunFam" id="3.40.50.300:FF:000065">
    <property type="entry name" value="Eukaryotic translation initiation factor 2 subunit gamma"/>
    <property type="match status" value="1"/>
</dbReference>
<evidence type="ECO:0000256" key="3">
    <source>
        <dbReference type="ARBA" id="ARBA00022540"/>
    </source>
</evidence>
<dbReference type="HAMAP" id="MF_00119">
    <property type="entry name" value="eIF_2_gamma"/>
    <property type="match status" value="1"/>
</dbReference>
<evidence type="ECO:0000256" key="8">
    <source>
        <dbReference type="ARBA" id="ARBA00022842"/>
    </source>
</evidence>
<dbReference type="GO" id="GO:0003743">
    <property type="term" value="F:translation initiation factor activity"/>
    <property type="evidence" value="ECO:0007669"/>
    <property type="project" value="UniProtKB-KW"/>
</dbReference>
<reference evidence="14" key="1">
    <citation type="submission" date="2011-05" db="EMBL/GenBank/DDBJ databases">
        <title>Complete sequence of chromosome of Methanothermococcus okinawensis IH1.</title>
        <authorList>
            <consortium name="US DOE Joint Genome Institute"/>
            <person name="Lucas S."/>
            <person name="Han J."/>
            <person name="Lapidus A."/>
            <person name="Cheng J.-F."/>
            <person name="Goodwin L."/>
            <person name="Pitluck S."/>
            <person name="Peters L."/>
            <person name="Mikhailova N."/>
            <person name="Held B."/>
            <person name="Han C."/>
            <person name="Tapia R."/>
            <person name="Land M."/>
            <person name="Hauser L."/>
            <person name="Kyrpides N."/>
            <person name="Ivanova N."/>
            <person name="Pagani I."/>
            <person name="Sieprawska-Lupa M."/>
            <person name="Takai K."/>
            <person name="Miyazaki J."/>
            <person name="Whitman W."/>
            <person name="Woyke T."/>
        </authorList>
    </citation>
    <scope>NUCLEOTIDE SEQUENCE [LARGE SCALE GENOMIC DNA]</scope>
    <source>
        <strain evidence="14">IH1</strain>
    </source>
</reference>
<gene>
    <name evidence="12" type="primary">eif2g</name>
    <name evidence="14" type="ordered locus">Metok_0259</name>
</gene>
<comment type="function">
    <text evidence="12">eIF-2 functions in the early steps of protein synthesis by forming a ternary complex with GTP and initiator tRNA.</text>
</comment>
<protein>
    <recommendedName>
        <fullName evidence="12">Translation initiation factor 2 subunit gamma</fullName>
        <ecNumber evidence="12">3.6.5.3</ecNumber>
    </recommendedName>
    <alternativeName>
        <fullName evidence="12">aIF2-gamma</fullName>
    </alternativeName>
    <alternativeName>
        <fullName evidence="12">eIF-2-gamma</fullName>
    </alternativeName>
</protein>
<dbReference type="FunFam" id="2.40.30.10:FF:000075">
    <property type="entry name" value="Translation initiation factor 2 subunit gamma"/>
    <property type="match status" value="1"/>
</dbReference>
<dbReference type="NCBIfam" id="TIGR00231">
    <property type="entry name" value="small_GTP"/>
    <property type="match status" value="1"/>
</dbReference>
<evidence type="ECO:0000313" key="14">
    <source>
        <dbReference type="EMBL" id="AEH06251.1"/>
    </source>
</evidence>
<dbReference type="EC" id="3.6.5.3" evidence="12"/>
<feature type="binding site" evidence="12">
    <location>
        <position position="61"/>
    </location>
    <ligand>
        <name>Zn(2+)</name>
        <dbReference type="ChEBI" id="CHEBI:29105"/>
    </ligand>
</feature>
<evidence type="ECO:0000313" key="15">
    <source>
        <dbReference type="Proteomes" id="UP000009296"/>
    </source>
</evidence>
<dbReference type="Proteomes" id="UP000009296">
    <property type="component" value="Chromosome"/>
</dbReference>
<dbReference type="GO" id="GO:0000049">
    <property type="term" value="F:tRNA binding"/>
    <property type="evidence" value="ECO:0007669"/>
    <property type="project" value="InterPro"/>
</dbReference>
<dbReference type="FunFam" id="2.40.30.10:FF:000009">
    <property type="entry name" value="Eukaryotic translation initiation factor 2 subunit gamma"/>
    <property type="match status" value="1"/>
</dbReference>
<keyword evidence="5 12" id="KW-0547">Nucleotide-binding</keyword>
<dbReference type="InterPro" id="IPR027417">
    <property type="entry name" value="P-loop_NTPase"/>
</dbReference>
<dbReference type="CDD" id="cd01888">
    <property type="entry name" value="eIF2_gamma"/>
    <property type="match status" value="1"/>
</dbReference>
<dbReference type="InterPro" id="IPR044128">
    <property type="entry name" value="eIF2g_GTP-bd"/>
</dbReference>
<feature type="binding site" evidence="12">
    <location>
        <position position="18"/>
    </location>
    <ligand>
        <name>Mg(2+)</name>
        <dbReference type="ChEBI" id="CHEBI:18420"/>
        <label>2</label>
    </ligand>
</feature>
<feature type="binding site" evidence="12">
    <location>
        <position position="22"/>
    </location>
    <ligand>
        <name>Mg(2+)</name>
        <dbReference type="ChEBI" id="CHEBI:18420"/>
        <label>1</label>
    </ligand>
</feature>
<dbReference type="CDD" id="cd03688">
    <property type="entry name" value="eIF2_gamma_II"/>
    <property type="match status" value="1"/>
</dbReference>
<dbReference type="SUPFAM" id="SSF50465">
    <property type="entry name" value="EF-Tu/eEF-1alpha/eIF2-gamma C-terminal domain"/>
    <property type="match status" value="1"/>
</dbReference>
<dbReference type="GO" id="GO:0046872">
    <property type="term" value="F:metal ion binding"/>
    <property type="evidence" value="ECO:0007669"/>
    <property type="project" value="UniProtKB-KW"/>
</dbReference>
<dbReference type="eggNOG" id="arCOG01563">
    <property type="taxonomic scope" value="Archaea"/>
</dbReference>
<keyword evidence="8 12" id="KW-0460">Magnesium</keyword>
<dbReference type="STRING" id="647113.Metok_0259"/>
<keyword evidence="15" id="KW-1185">Reference proteome</keyword>
<keyword evidence="4 12" id="KW-0479">Metal-binding</keyword>
<dbReference type="PRINTS" id="PR00315">
    <property type="entry name" value="ELONGATNFCT"/>
</dbReference>
<dbReference type="GO" id="GO:0003746">
    <property type="term" value="F:translation elongation factor activity"/>
    <property type="evidence" value="ECO:0007669"/>
    <property type="project" value="UniProtKB-UniRule"/>
</dbReference>
<keyword evidence="7 12" id="KW-0862">Zinc</keyword>
<dbReference type="PROSITE" id="PS51722">
    <property type="entry name" value="G_TR_2"/>
    <property type="match status" value="1"/>
</dbReference>
<feature type="domain" description="Tr-type G" evidence="13">
    <location>
        <begin position="6"/>
        <end position="203"/>
    </location>
</feature>
<dbReference type="HOGENOM" id="CLU_027154_0_1_2"/>
<dbReference type="GO" id="GO:0001731">
    <property type="term" value="P:formation of translation preinitiation complex"/>
    <property type="evidence" value="ECO:0007669"/>
    <property type="project" value="TreeGrafter"/>
</dbReference>
<evidence type="ECO:0000259" key="13">
    <source>
        <dbReference type="PROSITE" id="PS51722"/>
    </source>
</evidence>
<dbReference type="NCBIfam" id="TIGR03680">
    <property type="entry name" value="eif2g_arch"/>
    <property type="match status" value="1"/>
</dbReference>
<dbReference type="GO" id="GO:0005829">
    <property type="term" value="C:cytosol"/>
    <property type="evidence" value="ECO:0007669"/>
    <property type="project" value="TreeGrafter"/>
</dbReference>
<dbReference type="OrthoDB" id="7798at2157"/>
<dbReference type="InterPro" id="IPR015256">
    <property type="entry name" value="eIF2g_C"/>
</dbReference>
<comment type="cofactor">
    <cofactor evidence="1 12">
        <name>Mg(2+)</name>
        <dbReference type="ChEBI" id="CHEBI:18420"/>
    </cofactor>
</comment>
<dbReference type="EMBL" id="CP002792">
    <property type="protein sequence ID" value="AEH06251.1"/>
    <property type="molecule type" value="Genomic_DNA"/>
</dbReference>
<dbReference type="InterPro" id="IPR005225">
    <property type="entry name" value="Small_GTP-bd"/>
</dbReference>
<evidence type="ECO:0000256" key="11">
    <source>
        <dbReference type="ARBA" id="ARBA00048107"/>
    </source>
</evidence>
<dbReference type="GeneID" id="10772376"/>
<dbReference type="CDD" id="cd15490">
    <property type="entry name" value="eIF2_gamma_III"/>
    <property type="match status" value="1"/>
</dbReference>
<feature type="binding site" evidence="12">
    <location>
        <position position="58"/>
    </location>
    <ligand>
        <name>Zn(2+)</name>
        <dbReference type="ChEBI" id="CHEBI:29105"/>
    </ligand>
</feature>
<keyword evidence="10 12" id="KW-0342">GTP-binding</keyword>
<dbReference type="InterPro" id="IPR009001">
    <property type="entry name" value="Transl_elong_EF1A/Init_IF2_C"/>
</dbReference>
<dbReference type="SUPFAM" id="SSF52540">
    <property type="entry name" value="P-loop containing nucleoside triphosphate hydrolases"/>
    <property type="match status" value="1"/>
</dbReference>
<dbReference type="GO" id="GO:0003924">
    <property type="term" value="F:GTPase activity"/>
    <property type="evidence" value="ECO:0007669"/>
    <property type="project" value="InterPro"/>
</dbReference>
<name>F8ANQ3_METOI</name>
<feature type="binding site" evidence="12">
    <location>
        <position position="45"/>
    </location>
    <ligand>
        <name>Mg(2+)</name>
        <dbReference type="ChEBI" id="CHEBI:18420"/>
        <label>1</label>
    </ligand>
</feature>
<evidence type="ECO:0000256" key="4">
    <source>
        <dbReference type="ARBA" id="ARBA00022723"/>
    </source>
</evidence>
<dbReference type="InterPro" id="IPR022424">
    <property type="entry name" value="TIF2_gsu"/>
</dbReference>
<dbReference type="SUPFAM" id="SSF50447">
    <property type="entry name" value="Translation proteins"/>
    <property type="match status" value="1"/>
</dbReference>
<dbReference type="InterPro" id="IPR044127">
    <property type="entry name" value="eIF2g_dom_2"/>
</dbReference>
<evidence type="ECO:0000256" key="5">
    <source>
        <dbReference type="ARBA" id="ARBA00022741"/>
    </source>
</evidence>
<dbReference type="NCBIfam" id="NF003077">
    <property type="entry name" value="PRK04000.1"/>
    <property type="match status" value="1"/>
</dbReference>
<evidence type="ECO:0000256" key="6">
    <source>
        <dbReference type="ARBA" id="ARBA00022801"/>
    </source>
</evidence>
<dbReference type="RefSeq" id="WP_013866437.1">
    <property type="nucleotide sequence ID" value="NC_015636.1"/>
</dbReference>
<comment type="catalytic activity">
    <reaction evidence="11 12">
        <text>GTP + H2O = GDP + phosphate + H(+)</text>
        <dbReference type="Rhea" id="RHEA:19669"/>
        <dbReference type="ChEBI" id="CHEBI:15377"/>
        <dbReference type="ChEBI" id="CHEBI:15378"/>
        <dbReference type="ChEBI" id="CHEBI:37565"/>
        <dbReference type="ChEBI" id="CHEBI:43474"/>
        <dbReference type="ChEBI" id="CHEBI:58189"/>
        <dbReference type="EC" id="3.6.5.3"/>
    </reaction>
</comment>
<dbReference type="InterPro" id="IPR050543">
    <property type="entry name" value="eIF2G"/>
</dbReference>
<dbReference type="PANTHER" id="PTHR42854">
    <property type="entry name" value="EUKARYOTIC TRANSLATION INITIATION FACTOR 2 SUBUNIT 3 FAMILY MEMBER"/>
    <property type="match status" value="1"/>
</dbReference>
<feature type="binding site" evidence="12">
    <location>
        <begin position="146"/>
        <end position="149"/>
    </location>
    <ligand>
        <name>GTP</name>
        <dbReference type="ChEBI" id="CHEBI:37565"/>
    </ligand>
</feature>
<feature type="binding site" evidence="12">
    <location>
        <begin position="18"/>
        <end position="23"/>
    </location>
    <ligand>
        <name>GTP</name>
        <dbReference type="ChEBI" id="CHEBI:37565"/>
    </ligand>
</feature>
<organism evidence="14 15">
    <name type="scientific">Methanothermococcus okinawensis (strain DSM 14208 / JCM 11175 / IH1)</name>
    <dbReference type="NCBI Taxonomy" id="647113"/>
    <lineage>
        <taxon>Archaea</taxon>
        <taxon>Methanobacteriati</taxon>
        <taxon>Methanobacteriota</taxon>
        <taxon>Methanomada group</taxon>
        <taxon>Methanococci</taxon>
        <taxon>Methanococcales</taxon>
        <taxon>Methanococcaceae</taxon>
        <taxon>Methanothermococcus</taxon>
    </lineage>
</organism>
<dbReference type="KEGG" id="mok:Metok_0259"/>
<evidence type="ECO:0000256" key="7">
    <source>
        <dbReference type="ARBA" id="ARBA00022833"/>
    </source>
</evidence>
<evidence type="ECO:0000256" key="10">
    <source>
        <dbReference type="ARBA" id="ARBA00023134"/>
    </source>
</evidence>
<dbReference type="Gene3D" id="3.40.50.300">
    <property type="entry name" value="P-loop containing nucleotide triphosphate hydrolases"/>
    <property type="match status" value="1"/>
</dbReference>
<dbReference type="GO" id="GO:0005525">
    <property type="term" value="F:GTP binding"/>
    <property type="evidence" value="ECO:0007669"/>
    <property type="project" value="UniProtKB-UniRule"/>
</dbReference>
<keyword evidence="3 12" id="KW-0396">Initiation factor</keyword>
<dbReference type="PANTHER" id="PTHR42854:SF3">
    <property type="entry name" value="EUKARYOTIC TRANSLATION INITIATION FACTOR 2 SUBUNIT 3-RELATED"/>
    <property type="match status" value="1"/>
</dbReference>
<keyword evidence="6 12" id="KW-0378">Hydrolase</keyword>
<evidence type="ECO:0000256" key="1">
    <source>
        <dbReference type="ARBA" id="ARBA00001946"/>
    </source>
</evidence>
<keyword evidence="9 12" id="KW-0648">Protein biosynthesis</keyword>
<dbReference type="InterPro" id="IPR009000">
    <property type="entry name" value="Transl_B-barrel_sf"/>
</dbReference>
<proteinExistence type="inferred from homology"/>
<dbReference type="Pfam" id="PF09173">
    <property type="entry name" value="eIF2_C"/>
    <property type="match status" value="1"/>
</dbReference>
<dbReference type="InterPro" id="IPR000795">
    <property type="entry name" value="T_Tr_GTP-bd_dom"/>
</dbReference>
<dbReference type="Gene3D" id="2.40.30.10">
    <property type="entry name" value="Translation factors"/>
    <property type="match status" value="2"/>
</dbReference>
<evidence type="ECO:0000256" key="9">
    <source>
        <dbReference type="ARBA" id="ARBA00022917"/>
    </source>
</evidence>
<feature type="binding site" evidence="12">
    <location>
        <begin position="181"/>
        <end position="183"/>
    </location>
    <ligand>
        <name>GTP</name>
        <dbReference type="ChEBI" id="CHEBI:37565"/>
    </ligand>
</feature>
<feature type="binding site" evidence="12">
    <location>
        <position position="76"/>
    </location>
    <ligand>
        <name>Zn(2+)</name>
        <dbReference type="ChEBI" id="CHEBI:29105"/>
    </ligand>
</feature>
<dbReference type="AlphaFoldDB" id="F8ANQ3"/>
<evidence type="ECO:0000256" key="2">
    <source>
        <dbReference type="ARBA" id="ARBA00005388"/>
    </source>
</evidence>
<evidence type="ECO:0000256" key="12">
    <source>
        <dbReference type="HAMAP-Rule" id="MF_00119"/>
    </source>
</evidence>
<comment type="similarity">
    <text evidence="2 12">Belongs to the TRAFAC class translation factor GTPase superfamily. Classic translation factor GTPase family. EIF2G subfamily.</text>
</comment>
<feature type="binding site" evidence="12">
    <location>
        <position position="43"/>
    </location>
    <ligand>
        <name>Mg(2+)</name>
        <dbReference type="ChEBI" id="CHEBI:18420"/>
        <label>2</label>
    </ligand>
</feature>
<accession>F8ANQ3</accession>
<comment type="subunit">
    <text evidence="12">Heterotrimer composed of an alpha, a beta and a gamma chain.</text>
</comment>
<dbReference type="Pfam" id="PF00009">
    <property type="entry name" value="GTP_EFTU"/>
    <property type="match status" value="1"/>
</dbReference>